<gene>
    <name evidence="2" type="ordered locus">SGRA_0179</name>
</gene>
<dbReference type="HOGENOM" id="CLU_1601547_0_0_10"/>
<keyword evidence="3" id="KW-1185">Reference proteome</keyword>
<dbReference type="OrthoDB" id="1467527at2"/>
<organism evidence="2 3">
    <name type="scientific">Saprospira grandis (strain Lewin)</name>
    <dbReference type="NCBI Taxonomy" id="984262"/>
    <lineage>
        <taxon>Bacteria</taxon>
        <taxon>Pseudomonadati</taxon>
        <taxon>Bacteroidota</taxon>
        <taxon>Saprospiria</taxon>
        <taxon>Saprospirales</taxon>
        <taxon>Saprospiraceae</taxon>
        <taxon>Saprospira</taxon>
    </lineage>
</organism>
<dbReference type="Proteomes" id="UP000007519">
    <property type="component" value="Chromosome"/>
</dbReference>
<dbReference type="eggNOG" id="ENOG50339FV">
    <property type="taxonomic scope" value="Bacteria"/>
</dbReference>
<reference evidence="2 3" key="1">
    <citation type="journal article" date="2012" name="Stand. Genomic Sci.">
        <title>Complete genome sequencing and analysis of Saprospira grandis str. Lewin, a predatory marine bacterium.</title>
        <authorList>
            <person name="Saw J.H."/>
            <person name="Yuryev A."/>
            <person name="Kanbe M."/>
            <person name="Hou S."/>
            <person name="Young A.G."/>
            <person name="Aizawa S."/>
            <person name="Alam M."/>
        </authorList>
    </citation>
    <scope>NUCLEOTIDE SEQUENCE [LARGE SCALE GENOMIC DNA]</scope>
    <source>
        <strain evidence="2 3">Lewin</strain>
    </source>
</reference>
<proteinExistence type="predicted"/>
<evidence type="ECO:0000313" key="2">
    <source>
        <dbReference type="EMBL" id="AFC22920.1"/>
    </source>
</evidence>
<accession>H6L548</accession>
<name>H6L548_SAPGL</name>
<feature type="region of interest" description="Disordered" evidence="1">
    <location>
        <begin position="141"/>
        <end position="166"/>
    </location>
</feature>
<dbReference type="AlphaFoldDB" id="H6L548"/>
<sequence length="166" mass="19692">MRPLPLLLLFMLLQFPLWSQMMISTSLREDLRYSEETGEWKLMSSDEEELTFFEFNAEMSMFKHTTPSISSAYLIKEARQDEENEIFEFSVVSDVGNHYEMVLDPNADEVRFYKDYEGIKIMVRHKIKRIWFENEEAEEAPAIEENVSPKRNKAPTYIEEEGTKRS</sequence>
<evidence type="ECO:0000313" key="3">
    <source>
        <dbReference type="Proteomes" id="UP000007519"/>
    </source>
</evidence>
<dbReference type="EMBL" id="CP002831">
    <property type="protein sequence ID" value="AFC22920.1"/>
    <property type="molecule type" value="Genomic_DNA"/>
</dbReference>
<protein>
    <submittedName>
        <fullName evidence="2">Uncharacterized protein</fullName>
    </submittedName>
</protein>
<dbReference type="STRING" id="984262.SGRA_0179"/>
<evidence type="ECO:0000256" key="1">
    <source>
        <dbReference type="SAM" id="MobiDB-lite"/>
    </source>
</evidence>
<dbReference type="KEGG" id="sgn:SGRA_0179"/>
<dbReference type="RefSeq" id="WP_014373170.1">
    <property type="nucleotide sequence ID" value="NC_016940.1"/>
</dbReference>